<dbReference type="SUPFAM" id="SSF55103">
    <property type="entry name" value="FAD-linked oxidases, C-terminal domain"/>
    <property type="match status" value="1"/>
</dbReference>
<evidence type="ECO:0000259" key="12">
    <source>
        <dbReference type="PROSITE" id="PS51379"/>
    </source>
</evidence>
<reference evidence="14 15" key="1">
    <citation type="submission" date="2023-12" db="EMBL/GenBank/DDBJ databases">
        <title>Sinomonas terricola sp. nov, isolated from litchi orchard soil in Guangdong, PR China.</title>
        <authorList>
            <person name="Jiaxin W."/>
            <person name="Yang Z."/>
            <person name="Honghui Z."/>
        </authorList>
    </citation>
    <scope>NUCLEOTIDE SEQUENCE [LARGE SCALE GENOMIC DNA]</scope>
    <source>
        <strain evidence="14 15">JGH33</strain>
    </source>
</reference>
<organism evidence="14 15">
    <name type="scientific">Sinomonas terricola</name>
    <dbReference type="NCBI Taxonomy" id="3110330"/>
    <lineage>
        <taxon>Bacteria</taxon>
        <taxon>Bacillati</taxon>
        <taxon>Actinomycetota</taxon>
        <taxon>Actinomycetes</taxon>
        <taxon>Micrococcales</taxon>
        <taxon>Micrococcaceae</taxon>
        <taxon>Sinomonas</taxon>
    </lineage>
</organism>
<protein>
    <recommendedName>
        <fullName evidence="10">D-lactate dehydrogenase (cytochrome)</fullName>
        <ecNumber evidence="10">1.1.2.4</ecNumber>
    </recommendedName>
</protein>
<keyword evidence="15" id="KW-1185">Reference proteome</keyword>
<dbReference type="RefSeq" id="WP_323281171.1">
    <property type="nucleotide sequence ID" value="NZ_JAYGGQ010000025.1"/>
</dbReference>
<dbReference type="InterPro" id="IPR004113">
    <property type="entry name" value="FAD-bd_oxidored_4_C"/>
</dbReference>
<dbReference type="SUPFAM" id="SSF46548">
    <property type="entry name" value="alpha-helical ferredoxin"/>
    <property type="match status" value="1"/>
</dbReference>
<keyword evidence="9" id="KW-0411">Iron-sulfur</keyword>
<dbReference type="InterPro" id="IPR006094">
    <property type="entry name" value="Oxid_FAD_bind_N"/>
</dbReference>
<evidence type="ECO:0000256" key="9">
    <source>
        <dbReference type="ARBA" id="ARBA00023014"/>
    </source>
</evidence>
<dbReference type="Proteomes" id="UP001304769">
    <property type="component" value="Unassembled WGS sequence"/>
</dbReference>
<evidence type="ECO:0000256" key="8">
    <source>
        <dbReference type="ARBA" id="ARBA00023004"/>
    </source>
</evidence>
<dbReference type="InterPro" id="IPR016169">
    <property type="entry name" value="FAD-bd_PCMH_sub2"/>
</dbReference>
<proteinExistence type="inferred from homology"/>
<evidence type="ECO:0000256" key="7">
    <source>
        <dbReference type="ARBA" id="ARBA00023002"/>
    </source>
</evidence>
<dbReference type="PANTHER" id="PTHR11748">
    <property type="entry name" value="D-LACTATE DEHYDROGENASE"/>
    <property type="match status" value="1"/>
</dbReference>
<keyword evidence="3" id="KW-0285">Flavoprotein</keyword>
<evidence type="ECO:0000256" key="4">
    <source>
        <dbReference type="ARBA" id="ARBA00022723"/>
    </source>
</evidence>
<feature type="domain" description="4Fe-4S ferredoxin-type" evidence="12">
    <location>
        <begin position="531"/>
        <end position="562"/>
    </location>
</feature>
<keyword evidence="8" id="KW-0408">Iron</keyword>
<dbReference type="EC" id="1.1.2.4" evidence="10"/>
<comment type="similarity">
    <text evidence="2">Belongs to the FAD-binding oxidoreductase/transferase type 4 family.</text>
</comment>
<dbReference type="InterPro" id="IPR016164">
    <property type="entry name" value="FAD-linked_Oxase-like_C"/>
</dbReference>
<keyword evidence="7" id="KW-0560">Oxidoreductase</keyword>
<dbReference type="Pfam" id="PF02913">
    <property type="entry name" value="FAD-oxidase_C"/>
    <property type="match status" value="1"/>
</dbReference>
<dbReference type="Gene3D" id="3.30.70.2740">
    <property type="match status" value="1"/>
</dbReference>
<keyword evidence="5" id="KW-0274">FAD</keyword>
<dbReference type="Gene3D" id="3.30.465.10">
    <property type="match status" value="1"/>
</dbReference>
<accession>A0ABU5TCP9</accession>
<dbReference type="InterPro" id="IPR016171">
    <property type="entry name" value="Vanillyl_alc_oxidase_C-sub2"/>
</dbReference>
<dbReference type="Pfam" id="PF13183">
    <property type="entry name" value="Fer4_8"/>
    <property type="match status" value="1"/>
</dbReference>
<dbReference type="Gene3D" id="1.10.1060.10">
    <property type="entry name" value="Alpha-helical ferredoxin"/>
    <property type="match status" value="1"/>
</dbReference>
<evidence type="ECO:0000256" key="1">
    <source>
        <dbReference type="ARBA" id="ARBA00001974"/>
    </source>
</evidence>
<feature type="compositionally biased region" description="Polar residues" evidence="11">
    <location>
        <begin position="1"/>
        <end position="11"/>
    </location>
</feature>
<evidence type="ECO:0000259" key="13">
    <source>
        <dbReference type="PROSITE" id="PS51387"/>
    </source>
</evidence>
<dbReference type="PROSITE" id="PS51387">
    <property type="entry name" value="FAD_PCMH"/>
    <property type="match status" value="1"/>
</dbReference>
<sequence>MRMHPKTTSAKPATGEAQDKLTSSRLADRLAKAHDASHYLLVPEEVSAPRTVDDVRTILSRARATGRPVTFRSAGTSLSGQGLTHSTLVDTRSAFKKVEVGPGGLTVRAQPGATVRAVNARLAGYGRKLGPDPASEVACTIGGVIANNSSGMACGTERNTYRTLRSMRFVLPSGTALDTQDPDADEQLRNAEPDLAAGLIEMRQQVLADPALESEIRRQYSMKNTMGYGLNSFLDFSRPIDILTHLIIGSEGTLAFVAEATFETVEVLPHTATGLMVFTTLESATEALPALAKRGFTTIELMDARSLRVAQGLKDGLDELDGLEVDQHAAFLVELQAATAPELQTVLAANTDLAQRYGLALPLDFHTDRKKREALWHIRKGLYTAVAGARPTGTSALLEDIAVPVDRLYQTCKDLTGILEAHGYEDSVIFGHAKDGNIHFMINERFDDPASLGRYREFTEEMVALVLEAGGSLKAEHGTGRIMAPFVRRQFGEELYEIMKRVKELCDPQGILNPGVVLSDSPDSYLNHLKTSPTVDPEVDRCVECGYCEPACPSRDLTLTPRQRIVMRREMQSARESGDTHTLRELEADFEYDGIQTCAVDGMCSVACPVDINTGDLIRRLRAEKSKPAEQRGWELASHGWGAITRAGSTALSAAQAMPALATASTRMLRTVAGPERIPLYSKELPKGGAPRAALDPGHSAGPDAVFFPACVGAMFGPDGASIGSSAAFVALCERAGFRIAIPERIDSLCCGTPWKSKGHLDGYRMMAEKTADALLRASDNGRLPIMVDASSCTEGLVELAQHSTAASQLRFVDAVEFTADMVLPRLSRTRSISSIAVHRTCSSTRLGINDKVSRIAEFLSDDVHDPIDWSCCAFAGDRGMLHPELTASATAAEAAELATRDFERYVSVNRTCELGMARATGEAYEHLLEVLEEATRPVPVPRSRE</sequence>
<dbReference type="InterPro" id="IPR016166">
    <property type="entry name" value="FAD-bd_PCMH"/>
</dbReference>
<dbReference type="Pfam" id="PF01565">
    <property type="entry name" value="FAD_binding_4"/>
    <property type="match status" value="1"/>
</dbReference>
<dbReference type="SUPFAM" id="SSF56176">
    <property type="entry name" value="FAD-binding/transporter-associated domain-like"/>
    <property type="match status" value="1"/>
</dbReference>
<feature type="domain" description="FAD-binding PCMH-type" evidence="13">
    <location>
        <begin position="39"/>
        <end position="267"/>
    </location>
</feature>
<evidence type="ECO:0000313" key="14">
    <source>
        <dbReference type="EMBL" id="MEA5457259.1"/>
    </source>
</evidence>
<evidence type="ECO:0000256" key="10">
    <source>
        <dbReference type="ARBA" id="ARBA00038897"/>
    </source>
</evidence>
<dbReference type="InterPro" id="IPR036318">
    <property type="entry name" value="FAD-bd_PCMH-like_sf"/>
</dbReference>
<evidence type="ECO:0000256" key="6">
    <source>
        <dbReference type="ARBA" id="ARBA00022946"/>
    </source>
</evidence>
<evidence type="ECO:0000313" key="15">
    <source>
        <dbReference type="Proteomes" id="UP001304769"/>
    </source>
</evidence>
<dbReference type="PROSITE" id="PS51379">
    <property type="entry name" value="4FE4S_FER_2"/>
    <property type="match status" value="1"/>
</dbReference>
<name>A0ABU5TCP9_9MICC</name>
<evidence type="ECO:0000256" key="11">
    <source>
        <dbReference type="SAM" id="MobiDB-lite"/>
    </source>
</evidence>
<comment type="cofactor">
    <cofactor evidence="1">
        <name>FAD</name>
        <dbReference type="ChEBI" id="CHEBI:57692"/>
    </cofactor>
</comment>
<dbReference type="PANTHER" id="PTHR11748:SF111">
    <property type="entry name" value="D-LACTATE DEHYDROGENASE, MITOCHONDRIAL-RELATED"/>
    <property type="match status" value="1"/>
</dbReference>
<evidence type="ECO:0000256" key="2">
    <source>
        <dbReference type="ARBA" id="ARBA00008000"/>
    </source>
</evidence>
<dbReference type="PROSITE" id="PS00198">
    <property type="entry name" value="4FE4S_FER_1"/>
    <property type="match status" value="1"/>
</dbReference>
<keyword evidence="4" id="KW-0479">Metal-binding</keyword>
<dbReference type="Gene3D" id="1.10.45.10">
    <property type="entry name" value="Vanillyl-alcohol Oxidase, Chain A, domain 4"/>
    <property type="match status" value="1"/>
</dbReference>
<keyword evidence="6" id="KW-0809">Transit peptide</keyword>
<evidence type="ECO:0000256" key="3">
    <source>
        <dbReference type="ARBA" id="ARBA00022630"/>
    </source>
</evidence>
<feature type="region of interest" description="Disordered" evidence="11">
    <location>
        <begin position="1"/>
        <end position="23"/>
    </location>
</feature>
<dbReference type="InterPro" id="IPR017900">
    <property type="entry name" value="4Fe4S_Fe_S_CS"/>
</dbReference>
<gene>
    <name evidence="14" type="ORF">SPF06_21280</name>
</gene>
<dbReference type="InterPro" id="IPR017896">
    <property type="entry name" value="4Fe4S_Fe-S-bd"/>
</dbReference>
<dbReference type="InterPro" id="IPR009051">
    <property type="entry name" value="Helical_ferredxn"/>
</dbReference>
<evidence type="ECO:0000256" key="5">
    <source>
        <dbReference type="ARBA" id="ARBA00022827"/>
    </source>
</evidence>
<comment type="caution">
    <text evidence="14">The sequence shown here is derived from an EMBL/GenBank/DDBJ whole genome shotgun (WGS) entry which is preliminary data.</text>
</comment>
<dbReference type="EMBL" id="JAYGGQ010000025">
    <property type="protein sequence ID" value="MEA5457259.1"/>
    <property type="molecule type" value="Genomic_DNA"/>
</dbReference>